<protein>
    <submittedName>
        <fullName evidence="2">S-adenosyl-L-methionine-dependent methyltransferase</fullName>
    </submittedName>
</protein>
<reference evidence="2" key="1">
    <citation type="journal article" date="2020" name="Stud. Mycol.">
        <title>101 Dothideomycetes genomes: a test case for predicting lifestyles and emergence of pathogens.</title>
        <authorList>
            <person name="Haridas S."/>
            <person name="Albert R."/>
            <person name="Binder M."/>
            <person name="Bloem J."/>
            <person name="Labutti K."/>
            <person name="Salamov A."/>
            <person name="Andreopoulos B."/>
            <person name="Baker S."/>
            <person name="Barry K."/>
            <person name="Bills G."/>
            <person name="Bluhm B."/>
            <person name="Cannon C."/>
            <person name="Castanera R."/>
            <person name="Culley D."/>
            <person name="Daum C."/>
            <person name="Ezra D."/>
            <person name="Gonzalez J."/>
            <person name="Henrissat B."/>
            <person name="Kuo A."/>
            <person name="Liang C."/>
            <person name="Lipzen A."/>
            <person name="Lutzoni F."/>
            <person name="Magnuson J."/>
            <person name="Mondo S."/>
            <person name="Nolan M."/>
            <person name="Ohm R."/>
            <person name="Pangilinan J."/>
            <person name="Park H.-J."/>
            <person name="Ramirez L."/>
            <person name="Alfaro M."/>
            <person name="Sun H."/>
            <person name="Tritt A."/>
            <person name="Yoshinaga Y."/>
            <person name="Zwiers L.-H."/>
            <person name="Turgeon B."/>
            <person name="Goodwin S."/>
            <person name="Spatafora J."/>
            <person name="Crous P."/>
            <person name="Grigoriev I."/>
        </authorList>
    </citation>
    <scope>NUCLEOTIDE SEQUENCE</scope>
    <source>
        <strain evidence="2">CBS 122368</strain>
    </source>
</reference>
<dbReference type="GO" id="GO:0008168">
    <property type="term" value="F:methyltransferase activity"/>
    <property type="evidence" value="ECO:0007669"/>
    <property type="project" value="UniProtKB-KW"/>
</dbReference>
<dbReference type="Pfam" id="PF13489">
    <property type="entry name" value="Methyltransf_23"/>
    <property type="match status" value="1"/>
</dbReference>
<dbReference type="OrthoDB" id="2013972at2759"/>
<proteinExistence type="predicted"/>
<dbReference type="InterPro" id="IPR029063">
    <property type="entry name" value="SAM-dependent_MTases_sf"/>
</dbReference>
<dbReference type="Proteomes" id="UP000800094">
    <property type="component" value="Unassembled WGS sequence"/>
</dbReference>
<keyword evidence="3" id="KW-1185">Reference proteome</keyword>
<sequence>MASSPSSAQGTATSQVPEPQYSDALIPESDDSGDADSAIGGLSYASSTTSARSEIYALVEEFGRTYHGYKAGKYVMPNDEKERDRLDLQHMLWLLTVDGALGLAPIENPRHVLDIATGTGIWAMDFAEQHPTARVIGTDLSPIQPSYVPINCAFEIHDAEDAWNFSRPFDYIHGRALLSCFVSPRSILQKAYDALAPGGYLELQDGLFPFLFLDPQPPAGHPLRVFLDNALEASRRSGRAWDNAQHYRRWMVEIGFEAVEEKRFSWPCGPWAKGDRMKKLGAGFLEDLTHAVEPICMKLFVKVLGWGEERTRRFLEDELLPSLGARRTYLYETVLFVYGRKPLDA</sequence>
<gene>
    <name evidence="2" type="ORF">BU26DRAFT_521672</name>
</gene>
<feature type="region of interest" description="Disordered" evidence="1">
    <location>
        <begin position="1"/>
        <end position="38"/>
    </location>
</feature>
<keyword evidence="2" id="KW-0808">Transferase</keyword>
<dbReference type="GO" id="GO:0032259">
    <property type="term" value="P:methylation"/>
    <property type="evidence" value="ECO:0007669"/>
    <property type="project" value="UniProtKB-KW"/>
</dbReference>
<evidence type="ECO:0000313" key="2">
    <source>
        <dbReference type="EMBL" id="KAF2246213.1"/>
    </source>
</evidence>
<keyword evidence="2" id="KW-0489">Methyltransferase</keyword>
<evidence type="ECO:0000313" key="3">
    <source>
        <dbReference type="Proteomes" id="UP000800094"/>
    </source>
</evidence>
<dbReference type="CDD" id="cd02440">
    <property type="entry name" value="AdoMet_MTases"/>
    <property type="match status" value="1"/>
</dbReference>
<dbReference type="PANTHER" id="PTHR43591">
    <property type="entry name" value="METHYLTRANSFERASE"/>
    <property type="match status" value="1"/>
</dbReference>
<dbReference type="SUPFAM" id="SSF53335">
    <property type="entry name" value="S-adenosyl-L-methionine-dependent methyltransferases"/>
    <property type="match status" value="1"/>
</dbReference>
<dbReference type="GeneID" id="54582928"/>
<name>A0A6A6I9K8_9PLEO</name>
<dbReference type="Gene3D" id="3.40.50.150">
    <property type="entry name" value="Vaccinia Virus protein VP39"/>
    <property type="match status" value="1"/>
</dbReference>
<dbReference type="AlphaFoldDB" id="A0A6A6I9K8"/>
<dbReference type="EMBL" id="ML987199">
    <property type="protein sequence ID" value="KAF2246213.1"/>
    <property type="molecule type" value="Genomic_DNA"/>
</dbReference>
<accession>A0A6A6I9K8</accession>
<dbReference type="RefSeq" id="XP_033681217.1">
    <property type="nucleotide sequence ID" value="XM_033829598.1"/>
</dbReference>
<evidence type="ECO:0000256" key="1">
    <source>
        <dbReference type="SAM" id="MobiDB-lite"/>
    </source>
</evidence>
<dbReference type="PANTHER" id="PTHR43591:SF102">
    <property type="entry name" value="S-ADENOSYL-L-METHIONINE-DEPENDENT METHYLTRANSFERASE"/>
    <property type="match status" value="1"/>
</dbReference>
<feature type="compositionally biased region" description="Polar residues" evidence="1">
    <location>
        <begin position="1"/>
        <end position="17"/>
    </location>
</feature>
<organism evidence="2 3">
    <name type="scientific">Trematosphaeria pertusa</name>
    <dbReference type="NCBI Taxonomy" id="390896"/>
    <lineage>
        <taxon>Eukaryota</taxon>
        <taxon>Fungi</taxon>
        <taxon>Dikarya</taxon>
        <taxon>Ascomycota</taxon>
        <taxon>Pezizomycotina</taxon>
        <taxon>Dothideomycetes</taxon>
        <taxon>Pleosporomycetidae</taxon>
        <taxon>Pleosporales</taxon>
        <taxon>Massarineae</taxon>
        <taxon>Trematosphaeriaceae</taxon>
        <taxon>Trematosphaeria</taxon>
    </lineage>
</organism>